<keyword evidence="4" id="KW-1003">Cell membrane</keyword>
<dbReference type="CDD" id="cd06261">
    <property type="entry name" value="TM_PBP2"/>
    <property type="match status" value="1"/>
</dbReference>
<dbReference type="NCBIfam" id="TIGR01726">
    <property type="entry name" value="HEQRo_perm_3TM"/>
    <property type="match status" value="1"/>
</dbReference>
<dbReference type="InterPro" id="IPR010065">
    <property type="entry name" value="AA_ABC_transptr_permease_3TM"/>
</dbReference>
<feature type="transmembrane region" description="Helical" evidence="8">
    <location>
        <begin position="119"/>
        <end position="141"/>
    </location>
</feature>
<feature type="transmembrane region" description="Helical" evidence="8">
    <location>
        <begin position="197"/>
        <end position="215"/>
    </location>
</feature>
<evidence type="ECO:0000256" key="1">
    <source>
        <dbReference type="ARBA" id="ARBA00004429"/>
    </source>
</evidence>
<feature type="domain" description="ABC transmembrane type-1" evidence="9">
    <location>
        <begin position="152"/>
        <end position="341"/>
    </location>
</feature>
<dbReference type="PANTHER" id="PTHR30614">
    <property type="entry name" value="MEMBRANE COMPONENT OF AMINO ACID ABC TRANSPORTER"/>
    <property type="match status" value="1"/>
</dbReference>
<evidence type="ECO:0000256" key="4">
    <source>
        <dbReference type="ARBA" id="ARBA00022475"/>
    </source>
</evidence>
<name>A0A4V2KUC5_9HYPH</name>
<dbReference type="InterPro" id="IPR000515">
    <property type="entry name" value="MetI-like"/>
</dbReference>
<gene>
    <name evidence="10" type="ORF">EYW49_01560</name>
</gene>
<keyword evidence="11" id="KW-1185">Reference proteome</keyword>
<reference evidence="10 11" key="1">
    <citation type="submission" date="2019-02" db="EMBL/GenBank/DDBJ databases">
        <title>Siculibacillus lacustris gen. nov., sp. nov., a new rosette-forming bacterium isolated from a freshwater crater lake (Lake St. Ana, Romania).</title>
        <authorList>
            <person name="Felfoldi T."/>
            <person name="Marton Z."/>
            <person name="Szabo A."/>
            <person name="Mentes A."/>
            <person name="Boka K."/>
            <person name="Marialigeti K."/>
            <person name="Mathe I."/>
            <person name="Koncz M."/>
            <person name="Schumann P."/>
            <person name="Toth E."/>
        </authorList>
    </citation>
    <scope>NUCLEOTIDE SEQUENCE [LARGE SCALE GENOMIC DNA]</scope>
    <source>
        <strain evidence="10 11">SA-279</strain>
    </source>
</reference>
<evidence type="ECO:0000256" key="8">
    <source>
        <dbReference type="RuleBase" id="RU363032"/>
    </source>
</evidence>
<dbReference type="GO" id="GO:0043190">
    <property type="term" value="C:ATP-binding cassette (ABC) transporter complex"/>
    <property type="evidence" value="ECO:0007669"/>
    <property type="project" value="InterPro"/>
</dbReference>
<feature type="transmembrane region" description="Helical" evidence="8">
    <location>
        <begin position="153"/>
        <end position="176"/>
    </location>
</feature>
<dbReference type="Pfam" id="PF00528">
    <property type="entry name" value="BPD_transp_1"/>
    <property type="match status" value="1"/>
</dbReference>
<keyword evidence="6 8" id="KW-1133">Transmembrane helix</keyword>
<dbReference type="SUPFAM" id="SSF161098">
    <property type="entry name" value="MetI-like"/>
    <property type="match status" value="1"/>
</dbReference>
<evidence type="ECO:0000256" key="6">
    <source>
        <dbReference type="ARBA" id="ARBA00022989"/>
    </source>
</evidence>
<dbReference type="AlphaFoldDB" id="A0A4V2KUC5"/>
<dbReference type="Gene3D" id="1.10.3720.10">
    <property type="entry name" value="MetI-like"/>
    <property type="match status" value="1"/>
</dbReference>
<dbReference type="Proteomes" id="UP000292781">
    <property type="component" value="Unassembled WGS sequence"/>
</dbReference>
<feature type="transmembrane region" description="Helical" evidence="8">
    <location>
        <begin position="21"/>
        <end position="43"/>
    </location>
</feature>
<dbReference type="RefSeq" id="WP_131305260.1">
    <property type="nucleotide sequence ID" value="NZ_SJFN01000002.1"/>
</dbReference>
<protein>
    <submittedName>
        <fullName evidence="10">Amino acid ABC transporter permease</fullName>
    </submittedName>
</protein>
<dbReference type="OrthoDB" id="9771188at2"/>
<keyword evidence="3 8" id="KW-0813">Transport</keyword>
<evidence type="ECO:0000256" key="5">
    <source>
        <dbReference type="ARBA" id="ARBA00022692"/>
    </source>
</evidence>
<evidence type="ECO:0000256" key="7">
    <source>
        <dbReference type="ARBA" id="ARBA00023136"/>
    </source>
</evidence>
<keyword evidence="5 8" id="KW-0812">Transmembrane</keyword>
<proteinExistence type="inferred from homology"/>
<organism evidence="10 11">
    <name type="scientific">Siculibacillus lacustris</name>
    <dbReference type="NCBI Taxonomy" id="1549641"/>
    <lineage>
        <taxon>Bacteria</taxon>
        <taxon>Pseudomonadati</taxon>
        <taxon>Pseudomonadota</taxon>
        <taxon>Alphaproteobacteria</taxon>
        <taxon>Hyphomicrobiales</taxon>
        <taxon>Ancalomicrobiaceae</taxon>
        <taxon>Siculibacillus</taxon>
    </lineage>
</organism>
<dbReference type="EMBL" id="SJFN01000002">
    <property type="protein sequence ID" value="TBW40866.1"/>
    <property type="molecule type" value="Genomic_DNA"/>
</dbReference>
<comment type="caution">
    <text evidence="10">The sequence shown here is derived from an EMBL/GenBank/DDBJ whole genome shotgun (WGS) entry which is preliminary data.</text>
</comment>
<evidence type="ECO:0000256" key="3">
    <source>
        <dbReference type="ARBA" id="ARBA00022448"/>
    </source>
</evidence>
<dbReference type="InterPro" id="IPR043429">
    <property type="entry name" value="ArtM/GltK/GlnP/TcyL/YhdX-like"/>
</dbReference>
<comment type="similarity">
    <text evidence="2">Belongs to the binding-protein-dependent transport system permease family. HisMQ subfamily.</text>
</comment>
<comment type="subcellular location">
    <subcellularLocation>
        <location evidence="1">Cell inner membrane</location>
        <topology evidence="1">Multi-pass membrane protein</topology>
    </subcellularLocation>
    <subcellularLocation>
        <location evidence="8">Cell membrane</location>
        <topology evidence="8">Multi-pass membrane protein</topology>
    </subcellularLocation>
</comment>
<evidence type="ECO:0000313" key="11">
    <source>
        <dbReference type="Proteomes" id="UP000292781"/>
    </source>
</evidence>
<dbReference type="PROSITE" id="PS50928">
    <property type="entry name" value="ABC_TM1"/>
    <property type="match status" value="1"/>
</dbReference>
<dbReference type="InterPro" id="IPR035906">
    <property type="entry name" value="MetI-like_sf"/>
</dbReference>
<keyword evidence="7 8" id="KW-0472">Membrane</keyword>
<accession>A0A4V2KUC5</accession>
<feature type="transmembrane region" description="Helical" evidence="8">
    <location>
        <begin position="93"/>
        <end position="112"/>
    </location>
</feature>
<dbReference type="PANTHER" id="PTHR30614:SF41">
    <property type="entry name" value="INNER MEMBRANE AMINO-ACID ABC TRANSPORTER PERMEASE PROTEIN YHDY"/>
    <property type="match status" value="1"/>
</dbReference>
<dbReference type="GO" id="GO:0022857">
    <property type="term" value="F:transmembrane transporter activity"/>
    <property type="evidence" value="ECO:0007669"/>
    <property type="project" value="InterPro"/>
</dbReference>
<evidence type="ECO:0000256" key="2">
    <source>
        <dbReference type="ARBA" id="ARBA00010072"/>
    </source>
</evidence>
<dbReference type="GO" id="GO:0006865">
    <property type="term" value="P:amino acid transport"/>
    <property type="evidence" value="ECO:0007669"/>
    <property type="project" value="TreeGrafter"/>
</dbReference>
<sequence>MSNTRPRRSRLVVAREWARANLFDGPLNTLATLVTVAFLAWAIPAMVRWLVIDAVGYGGDPEACRRAGGACWAFLRVKGDVILTGTYPFEERWRAQIAAGVTMVAVAVALFWRGGVVGLAGLFVAAFVADLALLSGGIFGLKPVDSTRWNGLPLILFLSVFTMAAALPIGIALALARQSKAVVVKVVAVTWIETIRGIPMVAVLFAGVFILPLLIPPGWQFSSMVSIFVVLTVFHAAYFAEDFRSGLDDFDVGQIEAARSSGLGYRQTLRLVVLPQALRIALPALTNSIIGGFKDTSLVAIVGLYDLMATARMASADVEWQAYTLEGNIVVGLFYLVTCVAVSERFRRMAEARHGH</sequence>
<evidence type="ECO:0000313" key="10">
    <source>
        <dbReference type="EMBL" id="TBW40866.1"/>
    </source>
</evidence>
<evidence type="ECO:0000259" key="9">
    <source>
        <dbReference type="PROSITE" id="PS50928"/>
    </source>
</evidence>